<evidence type="ECO:0000313" key="7">
    <source>
        <dbReference type="EMBL" id="EDO16057.1"/>
    </source>
</evidence>
<accession>A7TNX4</accession>
<gene>
    <name evidence="7" type="ORF">Kpol_1067p30</name>
</gene>
<dbReference type="Gene3D" id="3.30.2410.10">
    <property type="entry name" value="Hect, E3 ligase catalytic domain"/>
    <property type="match status" value="1"/>
</dbReference>
<evidence type="ECO:0000256" key="2">
    <source>
        <dbReference type="ARBA" id="ARBA00012485"/>
    </source>
</evidence>
<comment type="catalytic activity">
    <reaction evidence="1">
        <text>S-ubiquitinyl-[E2 ubiquitin-conjugating enzyme]-L-cysteine + [acceptor protein]-L-lysine = [E2 ubiquitin-conjugating enzyme]-L-cysteine + N(6)-ubiquitinyl-[acceptor protein]-L-lysine.</text>
        <dbReference type="EC" id="2.3.2.26"/>
    </reaction>
</comment>
<dbReference type="FunFam" id="3.30.2410.10:FF:000003">
    <property type="entry name" value="probable E3 ubiquitin-protein ligase HERC4 isoform X1"/>
    <property type="match status" value="1"/>
</dbReference>
<dbReference type="GO" id="GO:0061630">
    <property type="term" value="F:ubiquitin protein ligase activity"/>
    <property type="evidence" value="ECO:0007669"/>
    <property type="project" value="UniProtKB-EC"/>
</dbReference>
<dbReference type="RefSeq" id="XP_001643915.1">
    <property type="nucleotide sequence ID" value="XM_001643865.1"/>
</dbReference>
<dbReference type="GO" id="GO:0031499">
    <property type="term" value="C:TRAMP complex"/>
    <property type="evidence" value="ECO:0007669"/>
    <property type="project" value="EnsemblFungi"/>
</dbReference>
<dbReference type="InterPro" id="IPR000569">
    <property type="entry name" value="HECT_dom"/>
</dbReference>
<evidence type="ECO:0000256" key="3">
    <source>
        <dbReference type="ARBA" id="ARBA00022679"/>
    </source>
</evidence>
<dbReference type="SUPFAM" id="SSF56204">
    <property type="entry name" value="Hect, E3 ligase catalytic domain"/>
    <property type="match status" value="1"/>
</dbReference>
<reference evidence="7 8" key="1">
    <citation type="journal article" date="2007" name="Proc. Natl. Acad. Sci. U.S.A.">
        <title>Independent sorting-out of thousands of duplicated gene pairs in two yeast species descended from a whole-genome duplication.</title>
        <authorList>
            <person name="Scannell D.R."/>
            <person name="Frank A.C."/>
            <person name="Conant G.C."/>
            <person name="Byrne K.P."/>
            <person name="Woolfit M."/>
            <person name="Wolfe K.H."/>
        </authorList>
    </citation>
    <scope>NUCLEOTIDE SEQUENCE [LARGE SCALE GENOMIC DNA]</scope>
    <source>
        <strain evidence="8">ATCC 22028 / DSM 70294 / BCRC 21397 / CBS 2163 / NBRC 10782 / NRRL Y-8283 / UCD 57-17</strain>
    </source>
</reference>
<dbReference type="InterPro" id="IPR044611">
    <property type="entry name" value="E3A/B/C-like"/>
</dbReference>
<feature type="active site" description="Glycyl thioester intermediate" evidence="5">
    <location>
        <position position="857"/>
    </location>
</feature>
<dbReference type="EC" id="2.3.2.26" evidence="2"/>
<sequence>MVAFFKNKKKDKIKIISSTKVKTELNNSSTEKGKIPPIKNIFITNCTCCGTSLHLPEKVPKFKCAVCHTIVYLPSKDVDESENKDDRMEIEFLEAFNYDRFIKILEDCDLNYLNNRNKTKDRCSIFYEPLISYLTEKLDTVEKINKSFISDEPFTQIDFKQLFHFYKKLVKLPTRKPLYTLMHVFNTVLRKPGKPLLLKDKNNDLAELHWIFIIWLNPILKDCLIYNSKRETRLLNGKFFIPEINSISYELIKRSIGYISNIVITNSIVYKQLVKYFKHLPLQLLINDIERVNLYVTFQFNKIIYSNTKDTANKRESKLFNKPINNTNNTNNNNINNNSMTNQNVNNIDNIWSSDEITSDILAKLNGRVAPCLQGFKFKSYEYDSNWHIRTASNLLRVLYIGNEERNENKITSSSFYNILLDFIDFKQDFENWRKLRNISRRSTLSSMENWELLEINSSHGYALCQYPFLLSLGLKISILGYEVRRIMEFKAEQAFLKSLDKGRTVDVYFKIKVRRSHITHDSLNYIKNHPQDLLKSLRVEFVDEPGVDAGGLRKEWFILLTRKLFDPMNGLFIVNEESRLAWFSIQPHDFDEQNDELFYLFGVILGLAIFNSTILDLRFPKAFYKKLIHEPLSFVDYAELYPENAKNLLKLCAYNEDDFCEVFDLTFETTFESSELSIENNGDRSGEPKRNKITVELCEGGKNIQVTNENKNQFIKLWFNFYMNKSIERQYNQFEKGFHEVFSQCDCTKLFNSEELERLACGDNEQDSIDIMMLRSVTKYIGGYNDQSQVISWFWEILQGWDHKLQKKMLQFVTGSDRIPATGISTLPFKIARVGPNLHHVENGLLEEPLPTAHTCFNEICLWDYKSKEELERRLIYSISESEGFGFK</sequence>
<evidence type="ECO:0000313" key="8">
    <source>
        <dbReference type="Proteomes" id="UP000000267"/>
    </source>
</evidence>
<keyword evidence="4 5" id="KW-0833">Ubl conjugation pathway</keyword>
<dbReference type="GO" id="GO:0000209">
    <property type="term" value="P:protein polyubiquitination"/>
    <property type="evidence" value="ECO:0007669"/>
    <property type="project" value="InterPro"/>
</dbReference>
<keyword evidence="8" id="KW-1185">Reference proteome</keyword>
<dbReference type="eggNOG" id="KOG0941">
    <property type="taxonomic scope" value="Eukaryota"/>
</dbReference>
<proteinExistence type="predicted"/>
<dbReference type="Gene3D" id="3.30.2160.10">
    <property type="entry name" value="Hect, E3 ligase catalytic domain"/>
    <property type="match status" value="1"/>
</dbReference>
<dbReference type="Pfam" id="PF00632">
    <property type="entry name" value="HECT"/>
    <property type="match status" value="1"/>
</dbReference>
<organism evidence="8">
    <name type="scientific">Vanderwaltozyma polyspora (strain ATCC 22028 / DSM 70294 / BCRC 21397 / CBS 2163 / NBRC 10782 / NRRL Y-8283 / UCD 57-17)</name>
    <name type="common">Kluyveromyces polysporus</name>
    <dbReference type="NCBI Taxonomy" id="436907"/>
    <lineage>
        <taxon>Eukaryota</taxon>
        <taxon>Fungi</taxon>
        <taxon>Dikarya</taxon>
        <taxon>Ascomycota</taxon>
        <taxon>Saccharomycotina</taxon>
        <taxon>Saccharomycetes</taxon>
        <taxon>Saccharomycetales</taxon>
        <taxon>Saccharomycetaceae</taxon>
        <taxon>Vanderwaltozyma</taxon>
    </lineage>
</organism>
<dbReference type="SMART" id="SM00119">
    <property type="entry name" value="HECTc"/>
    <property type="match status" value="1"/>
</dbReference>
<dbReference type="PANTHER" id="PTHR45700:SF8">
    <property type="entry name" value="HECT-TYPE E3 UBIQUITIN TRANSFERASE"/>
    <property type="match status" value="1"/>
</dbReference>
<dbReference type="PhylomeDB" id="A7TNX4"/>
<dbReference type="Proteomes" id="UP000000267">
    <property type="component" value="Unassembled WGS sequence"/>
</dbReference>
<evidence type="ECO:0000256" key="1">
    <source>
        <dbReference type="ARBA" id="ARBA00000885"/>
    </source>
</evidence>
<dbReference type="OMA" id="MYYLFGA"/>
<evidence type="ECO:0000259" key="6">
    <source>
        <dbReference type="PROSITE" id="PS50237"/>
    </source>
</evidence>
<dbReference type="AlphaFoldDB" id="A7TNX4"/>
<name>A7TNX4_VANPO</name>
<dbReference type="HOGENOM" id="CLU_002173_5_1_1"/>
<dbReference type="FunCoup" id="A7TNX4">
    <property type="interactions" value="87"/>
</dbReference>
<dbReference type="GeneID" id="5544183"/>
<keyword evidence="3" id="KW-0808">Transferase</keyword>
<protein>
    <recommendedName>
        <fullName evidence="2">HECT-type E3 ubiquitin transferase</fullName>
        <ecNumber evidence="2">2.3.2.26</ecNumber>
    </recommendedName>
</protein>
<evidence type="ECO:0000256" key="4">
    <source>
        <dbReference type="ARBA" id="ARBA00022786"/>
    </source>
</evidence>
<dbReference type="OrthoDB" id="8068875at2759"/>
<dbReference type="Gene3D" id="3.90.1750.10">
    <property type="entry name" value="Hect, E3 ligase catalytic domains"/>
    <property type="match status" value="1"/>
</dbReference>
<evidence type="ECO:0000256" key="5">
    <source>
        <dbReference type="PROSITE-ProRule" id="PRU00104"/>
    </source>
</evidence>
<dbReference type="CDD" id="cd00078">
    <property type="entry name" value="HECTc"/>
    <property type="match status" value="1"/>
</dbReference>
<dbReference type="KEGG" id="vpo:Kpol_1067p30"/>
<dbReference type="InterPro" id="IPR035983">
    <property type="entry name" value="Hect_E3_ubiquitin_ligase"/>
</dbReference>
<dbReference type="EMBL" id="DS480435">
    <property type="protein sequence ID" value="EDO16057.1"/>
    <property type="molecule type" value="Genomic_DNA"/>
</dbReference>
<dbReference type="PROSITE" id="PS50237">
    <property type="entry name" value="HECT"/>
    <property type="match status" value="1"/>
</dbReference>
<dbReference type="PANTHER" id="PTHR45700">
    <property type="entry name" value="UBIQUITIN-PROTEIN LIGASE E3C"/>
    <property type="match status" value="1"/>
</dbReference>
<dbReference type="InParanoid" id="A7TNX4"/>
<feature type="domain" description="HECT" evidence="6">
    <location>
        <begin position="530"/>
        <end position="889"/>
    </location>
</feature>
<dbReference type="STRING" id="436907.A7TNX4"/>